<evidence type="ECO:0000313" key="2">
    <source>
        <dbReference type="Proteomes" id="UP000827976"/>
    </source>
</evidence>
<gene>
    <name evidence="1" type="ORF">IHE45_15G108700</name>
</gene>
<organism evidence="1 2">
    <name type="scientific">Dioscorea alata</name>
    <name type="common">Purple yam</name>
    <dbReference type="NCBI Taxonomy" id="55571"/>
    <lineage>
        <taxon>Eukaryota</taxon>
        <taxon>Viridiplantae</taxon>
        <taxon>Streptophyta</taxon>
        <taxon>Embryophyta</taxon>
        <taxon>Tracheophyta</taxon>
        <taxon>Spermatophyta</taxon>
        <taxon>Magnoliopsida</taxon>
        <taxon>Liliopsida</taxon>
        <taxon>Dioscoreales</taxon>
        <taxon>Dioscoreaceae</taxon>
        <taxon>Dioscorea</taxon>
    </lineage>
</organism>
<dbReference type="Proteomes" id="UP000827976">
    <property type="component" value="Chromosome 15"/>
</dbReference>
<dbReference type="EMBL" id="CM037025">
    <property type="protein sequence ID" value="KAH7662095.1"/>
    <property type="molecule type" value="Genomic_DNA"/>
</dbReference>
<comment type="caution">
    <text evidence="1">The sequence shown here is derived from an EMBL/GenBank/DDBJ whole genome shotgun (WGS) entry which is preliminary data.</text>
</comment>
<keyword evidence="1" id="KW-0346">Stress response</keyword>
<name>A0ACB7UNY8_DIOAL</name>
<keyword evidence="2" id="KW-1185">Reference proteome</keyword>
<evidence type="ECO:0000313" key="1">
    <source>
        <dbReference type="EMBL" id="KAH7662095.1"/>
    </source>
</evidence>
<accession>A0ACB7UNY8</accession>
<protein>
    <submittedName>
        <fullName evidence="1">Heat shock protein 70 family protein</fullName>
    </submittedName>
</protein>
<proteinExistence type="predicted"/>
<reference evidence="2" key="1">
    <citation type="journal article" date="2022" name="Nat. Commun.">
        <title>Chromosome evolution and the genetic basis of agronomically important traits in greater yam.</title>
        <authorList>
            <person name="Bredeson J.V."/>
            <person name="Lyons J.B."/>
            <person name="Oniyinde I.O."/>
            <person name="Okereke N.R."/>
            <person name="Kolade O."/>
            <person name="Nnabue I."/>
            <person name="Nwadili C.O."/>
            <person name="Hribova E."/>
            <person name="Parker M."/>
            <person name="Nwogha J."/>
            <person name="Shu S."/>
            <person name="Carlson J."/>
            <person name="Kariba R."/>
            <person name="Muthemba S."/>
            <person name="Knop K."/>
            <person name="Barton G.J."/>
            <person name="Sherwood A.V."/>
            <person name="Lopez-Montes A."/>
            <person name="Asiedu R."/>
            <person name="Jamnadass R."/>
            <person name="Muchugi A."/>
            <person name="Goodstein D."/>
            <person name="Egesi C.N."/>
            <person name="Featherston J."/>
            <person name="Asfaw A."/>
            <person name="Simpson G.G."/>
            <person name="Dolezel J."/>
            <person name="Hendre P.S."/>
            <person name="Van Deynze A."/>
            <person name="Kumar P.L."/>
            <person name="Obidiegwu J.E."/>
            <person name="Bhattacharjee R."/>
            <person name="Rokhsar D.S."/>
        </authorList>
    </citation>
    <scope>NUCLEOTIDE SEQUENCE [LARGE SCALE GENOMIC DNA]</scope>
    <source>
        <strain evidence="2">cv. TDa95/00328</strain>
    </source>
</reference>
<sequence length="1143" mass="125857">MNSPPSIADDKMIAVGFDVGNDNCVIATVRKGVVNVLLNDEPSRVSFSDKKRFIGSSASSLLNPSSTFSEIKDLLLSQPGGSHHIPFIKKEITVTNVHLLGMLLSRLKLITERSLGIPVYKCVISLPSFADQSERQAYLLAAQLAGLEPLHLIHDTTATALAYGIYEADFSDGEIRVVFVDVGQCHTQVSVVAFNSDGLRVLSHAADRRLGGRDFDEILFKHFAEQFKDEYKIDVSSNAKASLLLKAACEKVKKDLSANGEASMIIESLMDGKDIKGFIKREEFEKLASGLLQRVLLPCKNALSDAHVGLDEVQSVELVGSASAIPAITEILSSFFGKEPSRTLNARECVARGCALQCAMLTPGFKIKNYQAHNQKCSTRRAHISFPPSFPSLPLPFPRSLPPTPSTSSPTNSPTIITTATMSVVGFDVGNDTCVIATVRHGTIDVLLNDESKRETPSCISFADKQRLIGSSASSLLYPSSTFSDIKDLLLSQPRSQHRLSFLNREITLTPVHLLAMLLSHLKLISERSLGTPVSDCVISVPSFTDQLGRRAYLHAAQIAGLKPLRLIHDTTATALGYGIYKTDFSDGEIRVVFVDVGHCDTQVSVVVFDSGGLRVLSHAADRRLGGRDFNEILFKHFSKQFKDEHKIDVSSNAKASIRLKAECEKVKKVLSANAEASMSLECLMDDKDVKGFIKREEFERLASGLLEKVLFQCRNALSDAGMVVDEVQSVELVGSASRIPAITRILSSFFGKEPSRTLNASECVARGCALQCAKLTPVFKSKNYKVCDLLPYSVGFGLEAGHVSMIFDKALVSKGEPLASIRDLSVSLRRGEFNLHAFYADKNGQPLDASQKITSFFVGPVPTSDGKDSVVTVRILLDISGIVTLDSTASLNEDDTKDPVSSDTSCSNSYNAEPGHVIEIRTSDKSEPAVEGQIKKRLDIPVSMTLYGGMTPAELSEAQLLEMNLAHQDKLVEQTKDRKNELEAFVYEVRNKLLERYRSFATESEREGISKSLQQTEEWLYDEGGDETENVYTGKMLELKKLVDPVVNRFKDEEARPQAKRELLQCIVDNRLAVESLTTYERDAVFNECNKAEQWLRDKSQLQDSLPKNNDPVLWSHEINKMTTSLDTSCRQILKHRAPHFG</sequence>